<evidence type="ECO:0000259" key="5">
    <source>
        <dbReference type="PROSITE" id="PS50113"/>
    </source>
</evidence>
<dbReference type="InterPro" id="IPR025662">
    <property type="entry name" value="Sigma_54_int_dom_ATP-bd_1"/>
</dbReference>
<feature type="domain" description="PAC" evidence="5">
    <location>
        <begin position="81"/>
        <end position="133"/>
    </location>
</feature>
<dbReference type="InterPro" id="IPR000700">
    <property type="entry name" value="PAS-assoc_C"/>
</dbReference>
<accession>A0A1G8P3J8</accession>
<dbReference type="PROSITE" id="PS00675">
    <property type="entry name" value="SIGMA54_INTERACT_1"/>
    <property type="match status" value="1"/>
</dbReference>
<dbReference type="SUPFAM" id="SSF52540">
    <property type="entry name" value="P-loop containing nucleoside triphosphate hydrolases"/>
    <property type="match status" value="1"/>
</dbReference>
<keyword evidence="1" id="KW-0547">Nucleotide-binding</keyword>
<gene>
    <name evidence="6" type="ORF">SAMN04488123_107182</name>
</gene>
<evidence type="ECO:0000256" key="1">
    <source>
        <dbReference type="ARBA" id="ARBA00022741"/>
    </source>
</evidence>
<dbReference type="InterPro" id="IPR027417">
    <property type="entry name" value="P-loop_NTPase"/>
</dbReference>
<dbReference type="InterPro" id="IPR003593">
    <property type="entry name" value="AAA+_ATPase"/>
</dbReference>
<proteinExistence type="predicted"/>
<evidence type="ECO:0000259" key="4">
    <source>
        <dbReference type="PROSITE" id="PS50045"/>
    </source>
</evidence>
<dbReference type="InterPro" id="IPR002078">
    <property type="entry name" value="Sigma_54_int"/>
</dbReference>
<sequence length="324" mass="36281">MVEEMAMEIEYVKNLNADLNAILASMYDEIVVVNAKGDVLRYNEHFITDPWGSVLKVGDNLFEIENQDYFSPTVARLVLEKKEKVSIIQESNAGKNILATGNPVFDKEGHIHRIVIAFRDITETTQLKSELQETKALNKRFQEELKILKRREKIIYCSSEMEQVMTKVYKLGEFHSSVLIMGESGVGKELIAQSIHRNGLRAQQPFLSINCGAIPAELLESELFGYAKGAFTGAHTKGKLGYFQQADQGVLLLDEIGEMSTDLQVKLLRVLQEGQVTPVGSAKPIAIDVQIIAATNKNLEKMVEEGTFRSSSTVARQTKSRRWA</sequence>
<dbReference type="Proteomes" id="UP000198853">
    <property type="component" value="Unassembled WGS sequence"/>
</dbReference>
<feature type="coiled-coil region" evidence="3">
    <location>
        <begin position="124"/>
        <end position="151"/>
    </location>
</feature>
<feature type="domain" description="Sigma-54 factor interaction" evidence="4">
    <location>
        <begin position="154"/>
        <end position="309"/>
    </location>
</feature>
<evidence type="ECO:0000313" key="7">
    <source>
        <dbReference type="Proteomes" id="UP000198853"/>
    </source>
</evidence>
<dbReference type="CDD" id="cd00009">
    <property type="entry name" value="AAA"/>
    <property type="match status" value="1"/>
</dbReference>
<dbReference type="PROSITE" id="PS50113">
    <property type="entry name" value="PAC"/>
    <property type="match status" value="1"/>
</dbReference>
<dbReference type="GO" id="GO:0005524">
    <property type="term" value="F:ATP binding"/>
    <property type="evidence" value="ECO:0007669"/>
    <property type="project" value="UniProtKB-KW"/>
</dbReference>
<dbReference type="Gene3D" id="3.30.450.20">
    <property type="entry name" value="PAS domain"/>
    <property type="match status" value="1"/>
</dbReference>
<dbReference type="AlphaFoldDB" id="A0A1G8P3J8"/>
<evidence type="ECO:0000256" key="2">
    <source>
        <dbReference type="ARBA" id="ARBA00022840"/>
    </source>
</evidence>
<keyword evidence="2" id="KW-0067">ATP-binding</keyword>
<dbReference type="EMBL" id="FNEN01000007">
    <property type="protein sequence ID" value="SDI87101.1"/>
    <property type="molecule type" value="Genomic_DNA"/>
</dbReference>
<evidence type="ECO:0000256" key="3">
    <source>
        <dbReference type="SAM" id="Coils"/>
    </source>
</evidence>
<keyword evidence="7" id="KW-1185">Reference proteome</keyword>
<dbReference type="Gene3D" id="3.40.50.300">
    <property type="entry name" value="P-loop containing nucleotide triphosphate hydrolases"/>
    <property type="match status" value="1"/>
</dbReference>
<keyword evidence="3" id="KW-0175">Coiled coil</keyword>
<dbReference type="SMART" id="SM00382">
    <property type="entry name" value="AAA"/>
    <property type="match status" value="1"/>
</dbReference>
<reference evidence="6 7" key="1">
    <citation type="submission" date="2016-10" db="EMBL/GenBank/DDBJ databases">
        <authorList>
            <person name="de Groot N.N."/>
        </authorList>
    </citation>
    <scope>NUCLEOTIDE SEQUENCE [LARGE SCALE GENOMIC DNA]</scope>
    <source>
        <strain evidence="6 7">DSM 21771</strain>
    </source>
</reference>
<dbReference type="PANTHER" id="PTHR32071">
    <property type="entry name" value="TRANSCRIPTIONAL REGULATORY PROTEIN"/>
    <property type="match status" value="1"/>
</dbReference>
<protein>
    <submittedName>
        <fullName evidence="6">Sigma-54 interaction domain-containing protein</fullName>
    </submittedName>
</protein>
<dbReference type="GO" id="GO:0006355">
    <property type="term" value="P:regulation of DNA-templated transcription"/>
    <property type="evidence" value="ECO:0007669"/>
    <property type="project" value="InterPro"/>
</dbReference>
<organism evidence="6 7">
    <name type="scientific">Natribacillus halophilus</name>
    <dbReference type="NCBI Taxonomy" id="549003"/>
    <lineage>
        <taxon>Bacteria</taxon>
        <taxon>Bacillati</taxon>
        <taxon>Bacillota</taxon>
        <taxon>Bacilli</taxon>
        <taxon>Bacillales</taxon>
        <taxon>Bacillaceae</taxon>
        <taxon>Natribacillus</taxon>
    </lineage>
</organism>
<dbReference type="FunFam" id="3.40.50.300:FF:000006">
    <property type="entry name" value="DNA-binding transcriptional regulator NtrC"/>
    <property type="match status" value="1"/>
</dbReference>
<evidence type="ECO:0000313" key="6">
    <source>
        <dbReference type="EMBL" id="SDI87101.1"/>
    </source>
</evidence>
<dbReference type="PROSITE" id="PS50045">
    <property type="entry name" value="SIGMA54_INTERACT_4"/>
    <property type="match status" value="1"/>
</dbReference>
<dbReference type="PANTHER" id="PTHR32071:SF57">
    <property type="entry name" value="C4-DICARBOXYLATE TRANSPORT TRANSCRIPTIONAL REGULATORY PROTEIN DCTD"/>
    <property type="match status" value="1"/>
</dbReference>
<name>A0A1G8P3J8_9BACI</name>
<dbReference type="Pfam" id="PF00158">
    <property type="entry name" value="Sigma54_activat"/>
    <property type="match status" value="1"/>
</dbReference>